<sequence length="595" mass="63393">MPAALSSLSPLILSIVLFWVCTHLLHRLLAQRTRSLLPTTAALRITSNTLLAQTTVNLRTAHLVLRTTALNVSHARLSSSLSQKRNRRSREVLKRCYDVGSVLGVIGMAVGLGLVGWTAVQLAGVVAASGRGDVSVADAYEPKTVFAKRDALHADTGIRASADAQVPIHAIIPGLTTPFSHAPLLLLALLFAQLVHEAGHALAAALEPVPLLSAGLSLTLVFPSAFVLLAPFSSPSPPSGTSLSSEHMTPPPTARLRLTAAGAFHNLVLWLVLLPALGRTLWGMCGYREVGGWARVVVCVDEDSPLAPHLPPGALITYVDDTPLSSASSAGDAWSALLSAYPAQEDALGWCVPRAWFDEQPNSCCLPPSQSHADLQAQLACFVSQDDGSDTGRCLDPLPLLSALPNPKAPRRCASASACGSAHEFACVCPGKEERLVRLRVVMPVGEEGRERVVVWQGEKEEILEEVEVSTYLPRTRLLPLRLPLLVNAFFTYLLALSLSLYVFNLLPLSFLDGGQFLDALLDLFSSFSSVTSGFGDGDVELGSVGDHMQGTVVGEGRAEHGHGRWKRRVLRTAHWVSAGLVGVCALLGTVAALR</sequence>
<protein>
    <recommendedName>
        <fullName evidence="4">Endopeptidase S2P</fullName>
    </recommendedName>
</protein>
<keyword evidence="1" id="KW-0472">Membrane</keyword>
<dbReference type="AlphaFoldDB" id="A0A165EAK3"/>
<dbReference type="GO" id="GO:0005737">
    <property type="term" value="C:cytoplasm"/>
    <property type="evidence" value="ECO:0007669"/>
    <property type="project" value="TreeGrafter"/>
</dbReference>
<dbReference type="EMBL" id="KV427623">
    <property type="protein sequence ID" value="KZT06600.1"/>
    <property type="molecule type" value="Genomic_DNA"/>
</dbReference>
<evidence type="ECO:0000256" key="1">
    <source>
        <dbReference type="SAM" id="Phobius"/>
    </source>
</evidence>
<accession>A0A165EAK3</accession>
<dbReference type="RefSeq" id="XP_040764340.1">
    <property type="nucleotide sequence ID" value="XM_040914421.1"/>
</dbReference>
<dbReference type="InterPro" id="IPR001193">
    <property type="entry name" value="MBTPS2"/>
</dbReference>
<reference evidence="2 3" key="1">
    <citation type="journal article" date="2016" name="Mol. Biol. Evol.">
        <title>Comparative Genomics of Early-Diverging Mushroom-Forming Fungi Provides Insights into the Origins of Lignocellulose Decay Capabilities.</title>
        <authorList>
            <person name="Nagy L.G."/>
            <person name="Riley R."/>
            <person name="Tritt A."/>
            <person name="Adam C."/>
            <person name="Daum C."/>
            <person name="Floudas D."/>
            <person name="Sun H."/>
            <person name="Yadav J.S."/>
            <person name="Pangilinan J."/>
            <person name="Larsson K.H."/>
            <person name="Matsuura K."/>
            <person name="Barry K."/>
            <person name="Labutti K."/>
            <person name="Kuo R."/>
            <person name="Ohm R.A."/>
            <person name="Bhattacharya S.S."/>
            <person name="Shirouzu T."/>
            <person name="Yoshinaga Y."/>
            <person name="Martin F.M."/>
            <person name="Grigoriev I.V."/>
            <person name="Hibbett D.S."/>
        </authorList>
    </citation>
    <scope>NUCLEOTIDE SEQUENCE [LARGE SCALE GENOMIC DNA]</scope>
    <source>
        <strain evidence="2 3">93-53</strain>
    </source>
</reference>
<dbReference type="InParanoid" id="A0A165EAK3"/>
<proteinExistence type="predicted"/>
<dbReference type="Proteomes" id="UP000076871">
    <property type="component" value="Unassembled WGS sequence"/>
</dbReference>
<gene>
    <name evidence="2" type="ORF">LAESUDRAFT_812593</name>
</gene>
<feature type="transmembrane region" description="Helical" evidence="1">
    <location>
        <begin position="574"/>
        <end position="594"/>
    </location>
</feature>
<dbReference type="STRING" id="1314785.A0A165EAK3"/>
<feature type="transmembrane region" description="Helical" evidence="1">
    <location>
        <begin position="96"/>
        <end position="120"/>
    </location>
</feature>
<dbReference type="GeneID" id="63831448"/>
<organism evidence="2 3">
    <name type="scientific">Laetiporus sulphureus 93-53</name>
    <dbReference type="NCBI Taxonomy" id="1314785"/>
    <lineage>
        <taxon>Eukaryota</taxon>
        <taxon>Fungi</taxon>
        <taxon>Dikarya</taxon>
        <taxon>Basidiomycota</taxon>
        <taxon>Agaricomycotina</taxon>
        <taxon>Agaricomycetes</taxon>
        <taxon>Polyporales</taxon>
        <taxon>Laetiporus</taxon>
    </lineage>
</organism>
<dbReference type="PRINTS" id="PR01000">
    <property type="entry name" value="SREBPS2PTASE"/>
</dbReference>
<dbReference type="PANTHER" id="PTHR13325:SF3">
    <property type="entry name" value="MEMBRANE-BOUND TRANSCRIPTION FACTOR SITE-2 PROTEASE"/>
    <property type="match status" value="1"/>
</dbReference>
<evidence type="ECO:0000313" key="2">
    <source>
        <dbReference type="EMBL" id="KZT06600.1"/>
    </source>
</evidence>
<dbReference type="GO" id="GO:1905897">
    <property type="term" value="P:regulation of response to endoplasmic reticulum stress"/>
    <property type="evidence" value="ECO:0007669"/>
    <property type="project" value="TreeGrafter"/>
</dbReference>
<feature type="transmembrane region" description="Helical" evidence="1">
    <location>
        <begin position="485"/>
        <end position="504"/>
    </location>
</feature>
<evidence type="ECO:0000313" key="3">
    <source>
        <dbReference type="Proteomes" id="UP000076871"/>
    </source>
</evidence>
<feature type="transmembrane region" description="Helical" evidence="1">
    <location>
        <begin position="6"/>
        <end position="25"/>
    </location>
</feature>
<dbReference type="GO" id="GO:0016020">
    <property type="term" value="C:membrane"/>
    <property type="evidence" value="ECO:0007669"/>
    <property type="project" value="InterPro"/>
</dbReference>
<keyword evidence="3" id="KW-1185">Reference proteome</keyword>
<feature type="transmembrane region" description="Helical" evidence="1">
    <location>
        <begin position="211"/>
        <end position="234"/>
    </location>
</feature>
<evidence type="ECO:0008006" key="4">
    <source>
        <dbReference type="Google" id="ProtNLM"/>
    </source>
</evidence>
<name>A0A165EAK3_9APHY</name>
<feature type="transmembrane region" description="Helical" evidence="1">
    <location>
        <begin position="254"/>
        <end position="274"/>
    </location>
</feature>
<dbReference type="GO" id="GO:0004222">
    <property type="term" value="F:metalloendopeptidase activity"/>
    <property type="evidence" value="ECO:0007669"/>
    <property type="project" value="InterPro"/>
</dbReference>
<keyword evidence="1" id="KW-0812">Transmembrane</keyword>
<dbReference type="PANTHER" id="PTHR13325">
    <property type="entry name" value="PROTEASE M50 MEMBRANE-BOUND TRANSCRIPTION FACTOR SITE 2 PROTEASE"/>
    <property type="match status" value="1"/>
</dbReference>
<dbReference type="OrthoDB" id="7694678at2759"/>
<dbReference type="GO" id="GO:0031293">
    <property type="term" value="P:membrane protein intracellular domain proteolysis"/>
    <property type="evidence" value="ECO:0007669"/>
    <property type="project" value="TreeGrafter"/>
</dbReference>
<keyword evidence="1" id="KW-1133">Transmembrane helix</keyword>